<sequence length="98" mass="11146">MPNTPRCRFHNTFRTIPTARRAGRKSTQSLNRLWYSSINPGNISLFWKNPRAVPGKAKAESGARRTREKSELECDRPIPTKWGRPLLPCIAPGPNHQP</sequence>
<comment type="caution">
    <text evidence="2">The sequence shown here is derived from an EMBL/GenBank/DDBJ whole genome shotgun (WGS) entry which is preliminary data.</text>
</comment>
<accession>A0A151NAG7</accession>
<organism evidence="2 3">
    <name type="scientific">Alligator mississippiensis</name>
    <name type="common">American alligator</name>
    <dbReference type="NCBI Taxonomy" id="8496"/>
    <lineage>
        <taxon>Eukaryota</taxon>
        <taxon>Metazoa</taxon>
        <taxon>Chordata</taxon>
        <taxon>Craniata</taxon>
        <taxon>Vertebrata</taxon>
        <taxon>Euteleostomi</taxon>
        <taxon>Archelosauria</taxon>
        <taxon>Archosauria</taxon>
        <taxon>Crocodylia</taxon>
        <taxon>Alligatoridae</taxon>
        <taxon>Alligatorinae</taxon>
        <taxon>Alligator</taxon>
    </lineage>
</organism>
<evidence type="ECO:0000256" key="1">
    <source>
        <dbReference type="SAM" id="MobiDB-lite"/>
    </source>
</evidence>
<dbReference type="AlphaFoldDB" id="A0A151NAG7"/>
<name>A0A151NAG7_ALLMI</name>
<dbReference type="EMBL" id="AKHW03003627">
    <property type="protein sequence ID" value="KYO33832.1"/>
    <property type="molecule type" value="Genomic_DNA"/>
</dbReference>
<reference evidence="2 3" key="1">
    <citation type="journal article" date="2012" name="Genome Biol.">
        <title>Sequencing three crocodilian genomes to illuminate the evolution of archosaurs and amniotes.</title>
        <authorList>
            <person name="St John J.A."/>
            <person name="Braun E.L."/>
            <person name="Isberg S.R."/>
            <person name="Miles L.G."/>
            <person name="Chong A.Y."/>
            <person name="Gongora J."/>
            <person name="Dalzell P."/>
            <person name="Moran C."/>
            <person name="Bed'hom B."/>
            <person name="Abzhanov A."/>
            <person name="Burgess S.C."/>
            <person name="Cooksey A.M."/>
            <person name="Castoe T.A."/>
            <person name="Crawford N.G."/>
            <person name="Densmore L.D."/>
            <person name="Drew J.C."/>
            <person name="Edwards S.V."/>
            <person name="Faircloth B.C."/>
            <person name="Fujita M.K."/>
            <person name="Greenwold M.J."/>
            <person name="Hoffmann F.G."/>
            <person name="Howard J.M."/>
            <person name="Iguchi T."/>
            <person name="Janes D.E."/>
            <person name="Khan S.Y."/>
            <person name="Kohno S."/>
            <person name="de Koning A.J."/>
            <person name="Lance S.L."/>
            <person name="McCarthy F.M."/>
            <person name="McCormack J.E."/>
            <person name="Merchant M.E."/>
            <person name="Peterson D.G."/>
            <person name="Pollock D.D."/>
            <person name="Pourmand N."/>
            <person name="Raney B.J."/>
            <person name="Roessler K.A."/>
            <person name="Sanford J.R."/>
            <person name="Sawyer R.H."/>
            <person name="Schmidt C.J."/>
            <person name="Triplett E.W."/>
            <person name="Tuberville T.D."/>
            <person name="Venegas-Anaya M."/>
            <person name="Howard J.T."/>
            <person name="Jarvis E.D."/>
            <person name="Guillette L.J.Jr."/>
            <person name="Glenn T.C."/>
            <person name="Green R.E."/>
            <person name="Ray D.A."/>
        </authorList>
    </citation>
    <scope>NUCLEOTIDE SEQUENCE [LARGE SCALE GENOMIC DNA]</scope>
    <source>
        <strain evidence="2">KSC_2009_1</strain>
    </source>
</reference>
<protein>
    <submittedName>
        <fullName evidence="2">Uncharacterized protein</fullName>
    </submittedName>
</protein>
<gene>
    <name evidence="2" type="ORF">Y1Q_0024463</name>
</gene>
<evidence type="ECO:0000313" key="2">
    <source>
        <dbReference type="EMBL" id="KYO33832.1"/>
    </source>
</evidence>
<evidence type="ECO:0000313" key="3">
    <source>
        <dbReference type="Proteomes" id="UP000050525"/>
    </source>
</evidence>
<proteinExistence type="predicted"/>
<keyword evidence="3" id="KW-1185">Reference proteome</keyword>
<dbReference type="Proteomes" id="UP000050525">
    <property type="component" value="Unassembled WGS sequence"/>
</dbReference>
<feature type="region of interest" description="Disordered" evidence="1">
    <location>
        <begin position="53"/>
        <end position="79"/>
    </location>
</feature>
<feature type="compositionally biased region" description="Basic and acidic residues" evidence="1">
    <location>
        <begin position="57"/>
        <end position="78"/>
    </location>
</feature>